<evidence type="ECO:0000259" key="11">
    <source>
        <dbReference type="PROSITE" id="PS51144"/>
    </source>
</evidence>
<evidence type="ECO:0000256" key="7">
    <source>
        <dbReference type="ARBA" id="ARBA00023180"/>
    </source>
</evidence>
<dbReference type="Pfam" id="PF00194">
    <property type="entry name" value="Carb_anhydrase"/>
    <property type="match status" value="1"/>
</dbReference>
<dbReference type="GO" id="GO:0004089">
    <property type="term" value="F:carbonate dehydratase activity"/>
    <property type="evidence" value="ECO:0007669"/>
    <property type="project" value="UniProtKB-UniRule"/>
</dbReference>
<dbReference type="SUPFAM" id="SSF51069">
    <property type="entry name" value="Carbonic anhydrase"/>
    <property type="match status" value="1"/>
</dbReference>
<dbReference type="Gene3D" id="3.10.200.10">
    <property type="entry name" value="Alpha carbonic anhydrase"/>
    <property type="match status" value="1"/>
</dbReference>
<dbReference type="RefSeq" id="XP_030630915.1">
    <property type="nucleotide sequence ID" value="XM_030775055.1"/>
</dbReference>
<evidence type="ECO:0000256" key="6">
    <source>
        <dbReference type="ARBA" id="ARBA00022833"/>
    </source>
</evidence>
<dbReference type="GO" id="GO:0008270">
    <property type="term" value="F:zinc ion binding"/>
    <property type="evidence" value="ECO:0007669"/>
    <property type="project" value="UniProtKB-UniRule"/>
</dbReference>
<evidence type="ECO:0000256" key="9">
    <source>
        <dbReference type="RuleBase" id="RU367011"/>
    </source>
</evidence>
<dbReference type="PANTHER" id="PTHR18952">
    <property type="entry name" value="CARBONIC ANHYDRASE"/>
    <property type="match status" value="1"/>
</dbReference>
<dbReference type="InterPro" id="IPR023561">
    <property type="entry name" value="Carbonic_anhydrase_a-class"/>
</dbReference>
<dbReference type="FunFam" id="3.10.200.10:FF:000003">
    <property type="entry name" value="Carbonic anhydrase 12"/>
    <property type="match status" value="1"/>
</dbReference>
<evidence type="ECO:0000256" key="10">
    <source>
        <dbReference type="SAM" id="MobiDB-lite"/>
    </source>
</evidence>
<gene>
    <name evidence="13" type="primary">LOC115812571</name>
</gene>
<evidence type="ECO:0000313" key="13">
    <source>
        <dbReference type="RefSeq" id="XP_030630915.1"/>
    </source>
</evidence>
<keyword evidence="5" id="KW-0732">Signal</keyword>
<keyword evidence="6 9" id="KW-0862">Zinc</keyword>
<comment type="cofactor">
    <cofactor evidence="1 9">
        <name>Zn(2+)</name>
        <dbReference type="ChEBI" id="CHEBI:29105"/>
    </cofactor>
</comment>
<dbReference type="GO" id="GO:0005886">
    <property type="term" value="C:plasma membrane"/>
    <property type="evidence" value="ECO:0007669"/>
    <property type="project" value="TreeGrafter"/>
</dbReference>
<dbReference type="OrthoDB" id="429145at2759"/>
<evidence type="ECO:0000256" key="1">
    <source>
        <dbReference type="ARBA" id="ARBA00001947"/>
    </source>
</evidence>
<keyword evidence="4 9" id="KW-0479">Metal-binding</keyword>
<dbReference type="InterPro" id="IPR041874">
    <property type="entry name" value="CA4/CA15"/>
</dbReference>
<dbReference type="PANTHER" id="PTHR18952:SF200">
    <property type="entry name" value="CARBONIC ANHYDRASE"/>
    <property type="match status" value="1"/>
</dbReference>
<keyword evidence="8 9" id="KW-0456">Lyase</keyword>
<name>A0A6J2VDK4_CHACN</name>
<proteinExistence type="inferred from homology"/>
<dbReference type="AlphaFoldDB" id="A0A6J2VDK4"/>
<feature type="compositionally biased region" description="Gly residues" evidence="10">
    <location>
        <begin position="339"/>
        <end position="348"/>
    </location>
</feature>
<sequence>MISKDTLLHLSEVQNDETFQNYALLRKPVDKFPENTGFSNVFRATQDLGTPQIFFLSFTEWCYHLPTCNDTTWPTIATEFCNGTRQSPIDIVTANVQGNANLTAFNFTGYNDNTTMVKIENTGDTVKVSLSDGKMTVEGGDLPGQYTSIQFHLHWGNGSTMGGSEHTVDGKRYAMELHIVNFKSKHNGNLTALLEDSTGLAALGFFIEATNETGMPESWKTLTSYLINITNKGDQVSITDHVSMDDLLVGVDRTKYYRYLGSLTTPNCNEAVVWTVFKDPIKVSHDLIDLFSTTVYVNTSSNSPLMTNVYRSIQPINGRTVTSQLAVTPAPPTTIAPTQGGGGSGGGTSSAAKPFQALSMVALLLYPIFYWL</sequence>
<comment type="catalytic activity">
    <reaction evidence="9">
        <text>hydrogencarbonate + H(+) = CO2 + H2O</text>
        <dbReference type="Rhea" id="RHEA:10748"/>
        <dbReference type="ChEBI" id="CHEBI:15377"/>
        <dbReference type="ChEBI" id="CHEBI:15378"/>
        <dbReference type="ChEBI" id="CHEBI:16526"/>
        <dbReference type="ChEBI" id="CHEBI:17544"/>
        <dbReference type="EC" id="4.2.1.1"/>
    </reaction>
</comment>
<dbReference type="EC" id="4.2.1.1" evidence="3 9"/>
<evidence type="ECO:0000256" key="4">
    <source>
        <dbReference type="ARBA" id="ARBA00022723"/>
    </source>
</evidence>
<dbReference type="InterPro" id="IPR018338">
    <property type="entry name" value="Carbonic_anhydrase_a-class_CS"/>
</dbReference>
<keyword evidence="12" id="KW-1185">Reference proteome</keyword>
<evidence type="ECO:0000313" key="12">
    <source>
        <dbReference type="Proteomes" id="UP000504632"/>
    </source>
</evidence>
<comment type="function">
    <text evidence="9">Reversible hydration of carbon dioxide.</text>
</comment>
<dbReference type="SMART" id="SM01057">
    <property type="entry name" value="Carb_anhydrase"/>
    <property type="match status" value="1"/>
</dbReference>
<dbReference type="InterPro" id="IPR001148">
    <property type="entry name" value="CA_dom"/>
</dbReference>
<organism evidence="12 13">
    <name type="scientific">Chanos chanos</name>
    <name type="common">Milkfish</name>
    <name type="synonym">Mugil chanos</name>
    <dbReference type="NCBI Taxonomy" id="29144"/>
    <lineage>
        <taxon>Eukaryota</taxon>
        <taxon>Metazoa</taxon>
        <taxon>Chordata</taxon>
        <taxon>Craniata</taxon>
        <taxon>Vertebrata</taxon>
        <taxon>Euteleostomi</taxon>
        <taxon>Actinopterygii</taxon>
        <taxon>Neopterygii</taxon>
        <taxon>Teleostei</taxon>
        <taxon>Ostariophysi</taxon>
        <taxon>Gonorynchiformes</taxon>
        <taxon>Chanidae</taxon>
        <taxon>Chanos</taxon>
    </lineage>
</organism>
<feature type="region of interest" description="Disordered" evidence="10">
    <location>
        <begin position="329"/>
        <end position="348"/>
    </location>
</feature>
<dbReference type="CDD" id="cd03117">
    <property type="entry name" value="alpha_CA_IV_XV_like"/>
    <property type="match status" value="1"/>
</dbReference>
<reference evidence="13" key="1">
    <citation type="submission" date="2025-08" db="UniProtKB">
        <authorList>
            <consortium name="RefSeq"/>
        </authorList>
    </citation>
    <scope>IDENTIFICATION</scope>
</reference>
<dbReference type="InParanoid" id="A0A6J2VDK4"/>
<dbReference type="InterPro" id="IPR036398">
    <property type="entry name" value="CA_dom_sf"/>
</dbReference>
<dbReference type="GeneID" id="115812571"/>
<keyword evidence="7" id="KW-0325">Glycoprotein</keyword>
<dbReference type="PROSITE" id="PS51144">
    <property type="entry name" value="ALPHA_CA_2"/>
    <property type="match status" value="1"/>
</dbReference>
<dbReference type="Proteomes" id="UP000504632">
    <property type="component" value="Chromosome 5"/>
</dbReference>
<feature type="domain" description="Alpha-carbonic anhydrase" evidence="11">
    <location>
        <begin position="59"/>
        <end position="325"/>
    </location>
</feature>
<accession>A0A6J2VDK4</accession>
<evidence type="ECO:0000256" key="8">
    <source>
        <dbReference type="ARBA" id="ARBA00023239"/>
    </source>
</evidence>
<evidence type="ECO:0000256" key="5">
    <source>
        <dbReference type="ARBA" id="ARBA00022729"/>
    </source>
</evidence>
<evidence type="ECO:0000256" key="2">
    <source>
        <dbReference type="ARBA" id="ARBA00010718"/>
    </source>
</evidence>
<comment type="similarity">
    <text evidence="2 9">Belongs to the alpha-carbonic anhydrase family.</text>
</comment>
<evidence type="ECO:0000256" key="3">
    <source>
        <dbReference type="ARBA" id="ARBA00012925"/>
    </source>
</evidence>
<protein>
    <recommendedName>
        <fullName evidence="3 9">Carbonic anhydrase</fullName>
        <ecNumber evidence="3 9">4.2.1.1</ecNumber>
    </recommendedName>
</protein>
<dbReference type="PROSITE" id="PS00162">
    <property type="entry name" value="ALPHA_CA_1"/>
    <property type="match status" value="1"/>
</dbReference>